<dbReference type="SUPFAM" id="SSF47413">
    <property type="entry name" value="lambda repressor-like DNA-binding domains"/>
    <property type="match status" value="1"/>
</dbReference>
<dbReference type="Pfam" id="PF06114">
    <property type="entry name" value="Peptidase_M78"/>
    <property type="match status" value="1"/>
</dbReference>
<protein>
    <recommendedName>
        <fullName evidence="2">HTH cro/C1-type domain-containing protein</fullName>
    </recommendedName>
</protein>
<dbReference type="InterPro" id="IPR052345">
    <property type="entry name" value="Rad_response_metalloprotease"/>
</dbReference>
<comment type="caution">
    <text evidence="3">The sequence shown here is derived from an EMBL/GenBank/DDBJ whole genome shotgun (WGS) entry which is preliminary data.</text>
</comment>
<dbReference type="GO" id="GO:0003677">
    <property type="term" value="F:DNA binding"/>
    <property type="evidence" value="ECO:0007669"/>
    <property type="project" value="InterPro"/>
</dbReference>
<evidence type="ECO:0000313" key="4">
    <source>
        <dbReference type="Proteomes" id="UP000218831"/>
    </source>
</evidence>
<dbReference type="SMART" id="SM00530">
    <property type="entry name" value="HTH_XRE"/>
    <property type="match status" value="1"/>
</dbReference>
<evidence type="ECO:0000259" key="2">
    <source>
        <dbReference type="PROSITE" id="PS50943"/>
    </source>
</evidence>
<accession>A0A2A2GEA1</accession>
<organism evidence="3 4">
    <name type="scientific">Fodinibius salipaludis</name>
    <dbReference type="NCBI Taxonomy" id="2032627"/>
    <lineage>
        <taxon>Bacteria</taxon>
        <taxon>Pseudomonadati</taxon>
        <taxon>Balneolota</taxon>
        <taxon>Balneolia</taxon>
        <taxon>Balneolales</taxon>
        <taxon>Balneolaceae</taxon>
        <taxon>Fodinibius</taxon>
    </lineage>
</organism>
<dbReference type="RefSeq" id="WP_095605339.1">
    <property type="nucleotide sequence ID" value="NZ_NSKE01000002.1"/>
</dbReference>
<gene>
    <name evidence="3" type="ORF">CK503_03165</name>
</gene>
<dbReference type="PANTHER" id="PTHR43236">
    <property type="entry name" value="ANTITOXIN HIGA1"/>
    <property type="match status" value="1"/>
</dbReference>
<dbReference type="Proteomes" id="UP000218831">
    <property type="component" value="Unassembled WGS sequence"/>
</dbReference>
<dbReference type="EMBL" id="NSKE01000002">
    <property type="protein sequence ID" value="PAU95213.1"/>
    <property type="molecule type" value="Genomic_DNA"/>
</dbReference>
<dbReference type="InterPro" id="IPR001387">
    <property type="entry name" value="Cro/C1-type_HTH"/>
</dbReference>
<sequence length="386" mass="44466">MPTARVNINPETISFARERAGYPIGRIAEKMRVKEEQWAQWEQGEKKPTTNQLIKLAKYLDRTPAFFYLEDLPDEEQPLSEFRTINNQLLLEASPKLIKAIREAKRNREIILELYKNQGKKLEKIPSINPDDSDILSLAKEIRSWLDVPLDDQKRWSGSSTALTRWKEVLENKDIYVVQYPYVEVSESRGFALAESVLPIIGINSKDSSNARIFTLIHELIHVLLRDSVMINDELTEYFPNGQRNIEQFCNRLAAEILVPSNDLRQAFDAETEPVKEIKGLSRTYGVSTYVVLIRLKTEKLISKQVYEGLLSEVSFYGQSRRSDGGDPYYTRIVQKGRLFMRTAFESYFQEQITLGELANITGWKVPNLNELAAKTFGWPEEGSYV</sequence>
<dbReference type="Pfam" id="PF01381">
    <property type="entry name" value="HTH_3"/>
    <property type="match status" value="1"/>
</dbReference>
<comment type="similarity">
    <text evidence="1">Belongs to the short-chain fatty acyl-CoA assimilation regulator (ScfR) family.</text>
</comment>
<keyword evidence="4" id="KW-1185">Reference proteome</keyword>
<evidence type="ECO:0000313" key="3">
    <source>
        <dbReference type="EMBL" id="PAU95213.1"/>
    </source>
</evidence>
<reference evidence="3 4" key="1">
    <citation type="submission" date="2017-08" db="EMBL/GenBank/DDBJ databases">
        <title>Aliifodinibius alkalisoli sp. nov., isolated from saline alkaline soil.</title>
        <authorList>
            <person name="Liu D."/>
            <person name="Zhang G."/>
        </authorList>
    </citation>
    <scope>NUCLEOTIDE SEQUENCE [LARGE SCALE GENOMIC DNA]</scope>
    <source>
        <strain evidence="3 4">WN023</strain>
    </source>
</reference>
<dbReference type="InterPro" id="IPR010982">
    <property type="entry name" value="Lambda_DNA-bd_dom_sf"/>
</dbReference>
<dbReference type="AlphaFoldDB" id="A0A2A2GEA1"/>
<dbReference type="CDD" id="cd00093">
    <property type="entry name" value="HTH_XRE"/>
    <property type="match status" value="1"/>
</dbReference>
<feature type="domain" description="HTH cro/C1-type" evidence="2">
    <location>
        <begin position="13"/>
        <end position="67"/>
    </location>
</feature>
<dbReference type="InterPro" id="IPR010359">
    <property type="entry name" value="IrrE_HExxH"/>
</dbReference>
<dbReference type="PANTHER" id="PTHR43236:SF2">
    <property type="entry name" value="BLL0069 PROTEIN"/>
    <property type="match status" value="1"/>
</dbReference>
<name>A0A2A2GEA1_9BACT</name>
<dbReference type="PROSITE" id="PS50943">
    <property type="entry name" value="HTH_CROC1"/>
    <property type="match status" value="1"/>
</dbReference>
<dbReference type="Gene3D" id="1.10.10.2910">
    <property type="match status" value="1"/>
</dbReference>
<dbReference type="Gene3D" id="1.10.260.40">
    <property type="entry name" value="lambda repressor-like DNA-binding domains"/>
    <property type="match status" value="1"/>
</dbReference>
<proteinExistence type="inferred from homology"/>
<evidence type="ECO:0000256" key="1">
    <source>
        <dbReference type="ARBA" id="ARBA00007227"/>
    </source>
</evidence>
<dbReference type="OrthoDB" id="9796786at2"/>